<sequence length="501" mass="56853">MLSVNFGGLSCESCKAFFRRNAFRSDEFHCHFDNKCDVNLITRKFCRFCRLEKCFAIGMRKGCLLTDNEKELRQKRIKSRKGEFKETEDNGIENVVDSTTGTKRSADVAFEDNSQSDGNTDNSQESSDTIDNNDITQDITPYIGLEKTTTFMLSIVSIDRPVVDNNRTFNELEAKKLSNLLSASAVMKRPKGLALESEASGLLEVCQVFSTKMEEEVQKVIKLSQRLNDFNGICEEDRLQLIKYGAPEIVFFRLNNGINYGTDFFVITLDNNTSTIVKYELFDSSMDDFNSSIRGYAQRITHEYDLDPIIQDLVNIVITVFCHINAHGLTAIILFNPNRNNLNHRSIIKCQRNVYIYLLRRYLQNKYGSQWVSDQKFVQLMNLLVELRVLCKSYYQRVHECIPHSFTPLLKEIYDLPQNAITGTCDDTTAYYTCFKNVLQLGSASQSAGSSNSFALASDLVAFGDPLLSAALPLRPSTTLVFLWGLGVDSGDALDFDWRFA</sequence>
<evidence type="ECO:0000313" key="12">
    <source>
        <dbReference type="EMBL" id="CAD7619524.1"/>
    </source>
</evidence>
<keyword evidence="6" id="KW-0804">Transcription</keyword>
<proteinExistence type="predicted"/>
<evidence type="ECO:0000256" key="9">
    <source>
        <dbReference type="SAM" id="MobiDB-lite"/>
    </source>
</evidence>
<dbReference type="Pfam" id="PF00104">
    <property type="entry name" value="Hormone_recep"/>
    <property type="match status" value="1"/>
</dbReference>
<evidence type="ECO:0000256" key="2">
    <source>
        <dbReference type="ARBA" id="ARBA00022771"/>
    </source>
</evidence>
<dbReference type="GO" id="GO:0030154">
    <property type="term" value="P:cell differentiation"/>
    <property type="evidence" value="ECO:0007669"/>
    <property type="project" value="TreeGrafter"/>
</dbReference>
<evidence type="ECO:0000259" key="11">
    <source>
        <dbReference type="PROSITE" id="PS51843"/>
    </source>
</evidence>
<dbReference type="EMBL" id="OC854579">
    <property type="protein sequence ID" value="CAD7619524.1"/>
    <property type="molecule type" value="Genomic_DNA"/>
</dbReference>
<dbReference type="PANTHER" id="PTHR24082:SF283">
    <property type="entry name" value="NUCLEAR HORMONE RECEPTOR HR96"/>
    <property type="match status" value="1"/>
</dbReference>
<accession>A0A7R9PSZ9</accession>
<dbReference type="Gene3D" id="3.30.50.10">
    <property type="entry name" value="Erythroid Transcription Factor GATA-1, subunit A"/>
    <property type="match status" value="1"/>
</dbReference>
<keyword evidence="1" id="KW-0479">Metal-binding</keyword>
<dbReference type="PROSITE" id="PS51030">
    <property type="entry name" value="NUCLEAR_REC_DBD_2"/>
    <property type="match status" value="1"/>
</dbReference>
<dbReference type="InterPro" id="IPR001628">
    <property type="entry name" value="Znf_hrmn_rcpt"/>
</dbReference>
<dbReference type="Gene3D" id="1.10.565.10">
    <property type="entry name" value="Retinoid X Receptor"/>
    <property type="match status" value="1"/>
</dbReference>
<dbReference type="SMART" id="SM00430">
    <property type="entry name" value="HOLI"/>
    <property type="match status" value="1"/>
</dbReference>
<dbReference type="GO" id="GO:0008270">
    <property type="term" value="F:zinc ion binding"/>
    <property type="evidence" value="ECO:0007669"/>
    <property type="project" value="UniProtKB-KW"/>
</dbReference>
<dbReference type="GO" id="GO:0000122">
    <property type="term" value="P:negative regulation of transcription by RNA polymerase II"/>
    <property type="evidence" value="ECO:0007669"/>
    <property type="project" value="TreeGrafter"/>
</dbReference>
<dbReference type="GO" id="GO:0004879">
    <property type="term" value="F:nuclear receptor activity"/>
    <property type="evidence" value="ECO:0007669"/>
    <property type="project" value="TreeGrafter"/>
</dbReference>
<keyword evidence="13" id="KW-1185">Reference proteome</keyword>
<feature type="region of interest" description="Disordered" evidence="9">
    <location>
        <begin position="76"/>
        <end position="135"/>
    </location>
</feature>
<dbReference type="PRINTS" id="PR00047">
    <property type="entry name" value="STROIDFINGER"/>
</dbReference>
<feature type="compositionally biased region" description="Polar residues" evidence="9">
    <location>
        <begin position="112"/>
        <end position="127"/>
    </location>
</feature>
<dbReference type="SUPFAM" id="SSF48508">
    <property type="entry name" value="Nuclear receptor ligand-binding domain"/>
    <property type="match status" value="1"/>
</dbReference>
<keyword evidence="7" id="KW-0675">Receptor</keyword>
<dbReference type="AlphaFoldDB" id="A0A7R9PSZ9"/>
<dbReference type="Proteomes" id="UP000759131">
    <property type="component" value="Unassembled WGS sequence"/>
</dbReference>
<dbReference type="GO" id="GO:0000978">
    <property type="term" value="F:RNA polymerase II cis-regulatory region sequence-specific DNA binding"/>
    <property type="evidence" value="ECO:0007669"/>
    <property type="project" value="TreeGrafter"/>
</dbReference>
<dbReference type="PROSITE" id="PS51843">
    <property type="entry name" value="NR_LBD"/>
    <property type="match status" value="1"/>
</dbReference>
<dbReference type="InterPro" id="IPR000536">
    <property type="entry name" value="Nucl_hrmn_rcpt_lig-bd"/>
</dbReference>
<evidence type="ECO:0000256" key="5">
    <source>
        <dbReference type="ARBA" id="ARBA00023125"/>
    </source>
</evidence>
<reference evidence="12" key="1">
    <citation type="submission" date="2020-11" db="EMBL/GenBank/DDBJ databases">
        <authorList>
            <person name="Tran Van P."/>
        </authorList>
    </citation>
    <scope>NUCLEOTIDE SEQUENCE</scope>
</reference>
<dbReference type="EMBL" id="CAJPIZ010000004">
    <property type="protein sequence ID" value="CAG2099954.1"/>
    <property type="molecule type" value="Genomic_DNA"/>
</dbReference>
<name>A0A7R9PSZ9_9ACAR</name>
<keyword evidence="4" id="KW-0805">Transcription regulation</keyword>
<evidence type="ECO:0000256" key="7">
    <source>
        <dbReference type="ARBA" id="ARBA00023170"/>
    </source>
</evidence>
<dbReference type="OrthoDB" id="10489838at2759"/>
<protein>
    <recommendedName>
        <fullName evidence="14">Nuclear receptor domain-containing protein</fullName>
    </recommendedName>
</protein>
<dbReference type="InterPro" id="IPR035500">
    <property type="entry name" value="NHR-like_dom_sf"/>
</dbReference>
<dbReference type="SMART" id="SM00399">
    <property type="entry name" value="ZnF_C4"/>
    <property type="match status" value="1"/>
</dbReference>
<keyword evidence="8" id="KW-0539">Nucleus</keyword>
<evidence type="ECO:0000256" key="8">
    <source>
        <dbReference type="ARBA" id="ARBA00023242"/>
    </source>
</evidence>
<evidence type="ECO:0008006" key="14">
    <source>
        <dbReference type="Google" id="ProtNLM"/>
    </source>
</evidence>
<gene>
    <name evidence="12" type="ORF">OSB1V03_LOCUS25</name>
</gene>
<evidence type="ECO:0000256" key="4">
    <source>
        <dbReference type="ARBA" id="ARBA00023015"/>
    </source>
</evidence>
<keyword evidence="3" id="KW-0862">Zinc</keyword>
<organism evidence="12">
    <name type="scientific">Medioppia subpectinata</name>
    <dbReference type="NCBI Taxonomy" id="1979941"/>
    <lineage>
        <taxon>Eukaryota</taxon>
        <taxon>Metazoa</taxon>
        <taxon>Ecdysozoa</taxon>
        <taxon>Arthropoda</taxon>
        <taxon>Chelicerata</taxon>
        <taxon>Arachnida</taxon>
        <taxon>Acari</taxon>
        <taxon>Acariformes</taxon>
        <taxon>Sarcoptiformes</taxon>
        <taxon>Oribatida</taxon>
        <taxon>Brachypylina</taxon>
        <taxon>Oppioidea</taxon>
        <taxon>Oppiidae</taxon>
        <taxon>Medioppia</taxon>
    </lineage>
</organism>
<keyword evidence="2" id="KW-0863">Zinc-finger</keyword>
<dbReference type="InterPro" id="IPR050234">
    <property type="entry name" value="Nuclear_hormone_rcpt_NR1"/>
</dbReference>
<dbReference type="GO" id="GO:0045944">
    <property type="term" value="P:positive regulation of transcription by RNA polymerase II"/>
    <property type="evidence" value="ECO:0007669"/>
    <property type="project" value="TreeGrafter"/>
</dbReference>
<dbReference type="PANTHER" id="PTHR24082">
    <property type="entry name" value="NUCLEAR HORMONE RECEPTOR"/>
    <property type="match status" value="1"/>
</dbReference>
<evidence type="ECO:0000313" key="13">
    <source>
        <dbReference type="Proteomes" id="UP000759131"/>
    </source>
</evidence>
<dbReference type="SUPFAM" id="SSF57716">
    <property type="entry name" value="Glucocorticoid receptor-like (DNA-binding domain)"/>
    <property type="match status" value="1"/>
</dbReference>
<feature type="domain" description="NR LBD" evidence="11">
    <location>
        <begin position="172"/>
        <end position="420"/>
    </location>
</feature>
<evidence type="ECO:0000256" key="1">
    <source>
        <dbReference type="ARBA" id="ARBA00022723"/>
    </source>
</evidence>
<dbReference type="Pfam" id="PF00105">
    <property type="entry name" value="zf-C4"/>
    <property type="match status" value="1"/>
</dbReference>
<dbReference type="InterPro" id="IPR013088">
    <property type="entry name" value="Znf_NHR/GATA"/>
</dbReference>
<feature type="compositionally biased region" description="Basic and acidic residues" evidence="9">
    <location>
        <begin position="76"/>
        <end position="88"/>
    </location>
</feature>
<feature type="domain" description="Nuclear receptor" evidence="10">
    <location>
        <begin position="1"/>
        <end position="66"/>
    </location>
</feature>
<evidence type="ECO:0000256" key="6">
    <source>
        <dbReference type="ARBA" id="ARBA00023163"/>
    </source>
</evidence>
<evidence type="ECO:0000259" key="10">
    <source>
        <dbReference type="PROSITE" id="PS51030"/>
    </source>
</evidence>
<keyword evidence="5" id="KW-0238">DNA-binding</keyword>
<evidence type="ECO:0000256" key="3">
    <source>
        <dbReference type="ARBA" id="ARBA00022833"/>
    </source>
</evidence>